<keyword evidence="1" id="KW-0472">Membrane</keyword>
<dbReference type="EMBL" id="BSXW01000160">
    <property type="protein sequence ID" value="GMF13531.1"/>
    <property type="molecule type" value="Genomic_DNA"/>
</dbReference>
<feature type="transmembrane region" description="Helical" evidence="1">
    <location>
        <begin position="264"/>
        <end position="285"/>
    </location>
</feature>
<dbReference type="AlphaFoldDB" id="A0A9W6THQ8"/>
<feature type="transmembrane region" description="Helical" evidence="1">
    <location>
        <begin position="137"/>
        <end position="159"/>
    </location>
</feature>
<keyword evidence="1" id="KW-1133">Transmembrane helix</keyword>
<feature type="transmembrane region" description="Helical" evidence="1">
    <location>
        <begin position="109"/>
        <end position="131"/>
    </location>
</feature>
<protein>
    <submittedName>
        <fullName evidence="2">Unnamed protein product</fullName>
    </submittedName>
</protein>
<proteinExistence type="predicted"/>
<name>A0A9W6THQ8_9STRA</name>
<dbReference type="OrthoDB" id="116835at2759"/>
<reference evidence="2" key="1">
    <citation type="submission" date="2023-04" db="EMBL/GenBank/DDBJ databases">
        <title>Phytophthora lilii NBRC 32176.</title>
        <authorList>
            <person name="Ichikawa N."/>
            <person name="Sato H."/>
            <person name="Tonouchi N."/>
        </authorList>
    </citation>
    <scope>NUCLEOTIDE SEQUENCE</scope>
    <source>
        <strain evidence="2">NBRC 32176</strain>
    </source>
</reference>
<comment type="caution">
    <text evidence="2">The sequence shown here is derived from an EMBL/GenBank/DDBJ whole genome shotgun (WGS) entry which is preliminary data.</text>
</comment>
<evidence type="ECO:0000313" key="2">
    <source>
        <dbReference type="EMBL" id="GMF13531.1"/>
    </source>
</evidence>
<evidence type="ECO:0000256" key="1">
    <source>
        <dbReference type="SAM" id="Phobius"/>
    </source>
</evidence>
<gene>
    <name evidence="2" type="ORF">Plil01_000399600</name>
</gene>
<keyword evidence="1" id="KW-0812">Transmembrane</keyword>
<feature type="transmembrane region" description="Helical" evidence="1">
    <location>
        <begin position="217"/>
        <end position="240"/>
    </location>
</feature>
<sequence length="333" mass="36514">MVETSSCSTRLYPDIDAAADPRYGAAYASANAPPMTAAESERWPLTTAVPMYAPQASYSNAYYVPPTYGEPPAEQQPCHHHQASHHRCHRHHEHSGCHKQGFVVSTLKLALFHLLNTLLGIFAFTAVVTSVHVSIGLIPLCCLGLLLFRGVVALVQWLAKLDVKLSNYIALPHEERVLVPDADQPLGGFVGLRLAPELGYFSPVSLLGALYFSTVKFVVGICSLVIVAIFAALPMALLGFGSDDSEWLVKVHHHKTVDLHDYPFTFYVMWGCLFILTIVAMHVVAWISRALTNFFCCERVSASEYTIPIVQYSAPAATATMYGSNIPPNQTNL</sequence>
<organism evidence="2 3">
    <name type="scientific">Phytophthora lilii</name>
    <dbReference type="NCBI Taxonomy" id="2077276"/>
    <lineage>
        <taxon>Eukaryota</taxon>
        <taxon>Sar</taxon>
        <taxon>Stramenopiles</taxon>
        <taxon>Oomycota</taxon>
        <taxon>Peronosporomycetes</taxon>
        <taxon>Peronosporales</taxon>
        <taxon>Peronosporaceae</taxon>
        <taxon>Phytophthora</taxon>
    </lineage>
</organism>
<accession>A0A9W6THQ8</accession>
<keyword evidence="3" id="KW-1185">Reference proteome</keyword>
<evidence type="ECO:0000313" key="3">
    <source>
        <dbReference type="Proteomes" id="UP001165083"/>
    </source>
</evidence>
<dbReference type="Proteomes" id="UP001165083">
    <property type="component" value="Unassembled WGS sequence"/>
</dbReference>